<sequence>MSHTRSSSKNPVTGFLSKLTAKNWIAIVGAILAVVFIVQNRQRVRVELFFLNLNAPLWIALGVVLLIGWAVGRYSFRKR</sequence>
<feature type="transmembrane region" description="Helical" evidence="1">
    <location>
        <begin position="58"/>
        <end position="76"/>
    </location>
</feature>
<organism evidence="2 3">
    <name type="scientific">Paeniglutamicibacter kerguelensis</name>
    <dbReference type="NCBI Taxonomy" id="254788"/>
    <lineage>
        <taxon>Bacteria</taxon>
        <taxon>Bacillati</taxon>
        <taxon>Actinomycetota</taxon>
        <taxon>Actinomycetes</taxon>
        <taxon>Micrococcales</taxon>
        <taxon>Micrococcaceae</taxon>
        <taxon>Paeniglutamicibacter</taxon>
    </lineage>
</organism>
<dbReference type="RefSeq" id="WP_209999823.1">
    <property type="nucleotide sequence ID" value="NZ_BAAAJY010000011.1"/>
</dbReference>
<keyword evidence="1" id="KW-1133">Transmembrane helix</keyword>
<proteinExistence type="predicted"/>
<reference evidence="2 3" key="1">
    <citation type="submission" date="2021-03" db="EMBL/GenBank/DDBJ databases">
        <title>Sequencing the genomes of 1000 actinobacteria strains.</title>
        <authorList>
            <person name="Klenk H.-P."/>
        </authorList>
    </citation>
    <scope>NUCLEOTIDE SEQUENCE [LARGE SCALE GENOMIC DNA]</scope>
    <source>
        <strain evidence="2 3">DSM 15797</strain>
    </source>
</reference>
<name>A0ABS4XGB1_9MICC</name>
<evidence type="ECO:0000256" key="1">
    <source>
        <dbReference type="SAM" id="Phobius"/>
    </source>
</evidence>
<dbReference type="Proteomes" id="UP001296993">
    <property type="component" value="Unassembled WGS sequence"/>
</dbReference>
<feature type="transmembrane region" description="Helical" evidence="1">
    <location>
        <begin position="21"/>
        <end position="38"/>
    </location>
</feature>
<accession>A0ABS4XGB1</accession>
<keyword evidence="1" id="KW-0812">Transmembrane</keyword>
<gene>
    <name evidence="2" type="ORF">JOF47_003025</name>
</gene>
<evidence type="ECO:0000313" key="3">
    <source>
        <dbReference type="Proteomes" id="UP001296993"/>
    </source>
</evidence>
<evidence type="ECO:0000313" key="2">
    <source>
        <dbReference type="EMBL" id="MBP2387514.1"/>
    </source>
</evidence>
<comment type="caution">
    <text evidence="2">The sequence shown here is derived from an EMBL/GenBank/DDBJ whole genome shotgun (WGS) entry which is preliminary data.</text>
</comment>
<protein>
    <submittedName>
        <fullName evidence="2">Integral membrane protein</fullName>
    </submittedName>
</protein>
<keyword evidence="3" id="KW-1185">Reference proteome</keyword>
<keyword evidence="1" id="KW-0472">Membrane</keyword>
<dbReference type="EMBL" id="JAGIOF010000001">
    <property type="protein sequence ID" value="MBP2387514.1"/>
    <property type="molecule type" value="Genomic_DNA"/>
</dbReference>